<feature type="domain" description="Radical SAM core" evidence="15">
    <location>
        <begin position="46"/>
        <end position="284"/>
    </location>
</feature>
<comment type="pathway">
    <text evidence="2 14">Porphyrin-containing compound metabolism; protoporphyrin-IX biosynthesis; protoporphyrinogen-IX from coproporphyrinogen-III (AdoMet route): step 1/1.</text>
</comment>
<keyword evidence="5 14" id="KW-0004">4Fe-4S</keyword>
<dbReference type="InterPro" id="IPR007197">
    <property type="entry name" value="rSAM"/>
</dbReference>
<dbReference type="SFLD" id="SFLDG01065">
    <property type="entry name" value="anaerobic_coproporphyrinogen-I"/>
    <property type="match status" value="1"/>
</dbReference>
<evidence type="ECO:0000256" key="14">
    <source>
        <dbReference type="PIRNR" id="PIRNR000167"/>
    </source>
</evidence>
<comment type="cofactor">
    <cofactor evidence="14">
        <name>[4Fe-4S] cluster</name>
        <dbReference type="ChEBI" id="CHEBI:49883"/>
    </cofactor>
    <text evidence="14">Binds 1 [4Fe-4S] cluster. The cluster is coordinated with 3 cysteines and an exchangeable S-adenosyl-L-methionine.</text>
</comment>
<sequence>MLSSLVSKYNIAGPRYTSYPTVPYWNQETFSLNNWRQSLLKSIKESNAKEGISLYIHLPYCESLCTFCGCNKRITKQHNVESPYINAVLKEWQLYLELIDEKPLIKELHLGGGTPTFFSPENLEKLINGILKDSELANNYEFSFEGHPNNTTRAHLEALYNVGFRRVSYGVQDYNETVQKAIHRIQPFENVKRATELARDIGYTSVSHDIIFGLPFQTLEHVKETILKTKALLPDRLAFYSYAHVPWIKGNGQRGFSDDDLPAPELKREQYEIGKKLLAEVGYTEVGMDHFALKTDSLYQSMTQGRLHRNFMGYTASKTQAMIGLGVSAISDSWYGFAQNEKNIEDYYELLNKNILPVYRGHILNEEDLILRKHILNLMCQFKTSWSNNSLYFKELPEVIMRLKEMEKDGLLVINSNTIEVTTKGQPFVRNICMAFDLLLQRKQPNTQLFSMTV</sequence>
<keyword evidence="9 14" id="KW-0560">Oxidoreductase</keyword>
<keyword evidence="11 14" id="KW-0411">Iron-sulfur</keyword>
<dbReference type="Proteomes" id="UP001302806">
    <property type="component" value="Chromosome"/>
</dbReference>
<comment type="catalytic activity">
    <reaction evidence="13 14">
        <text>coproporphyrinogen III + 2 S-adenosyl-L-methionine = protoporphyrinogen IX + 2 5'-deoxyadenosine + 2 L-methionine + 2 CO2</text>
        <dbReference type="Rhea" id="RHEA:15425"/>
        <dbReference type="ChEBI" id="CHEBI:16526"/>
        <dbReference type="ChEBI" id="CHEBI:17319"/>
        <dbReference type="ChEBI" id="CHEBI:57307"/>
        <dbReference type="ChEBI" id="CHEBI:57309"/>
        <dbReference type="ChEBI" id="CHEBI:57844"/>
        <dbReference type="ChEBI" id="CHEBI:59789"/>
        <dbReference type="EC" id="1.3.98.3"/>
    </reaction>
</comment>
<evidence type="ECO:0000256" key="12">
    <source>
        <dbReference type="ARBA" id="ARBA00023244"/>
    </source>
</evidence>
<evidence type="ECO:0000256" key="7">
    <source>
        <dbReference type="ARBA" id="ARBA00022691"/>
    </source>
</evidence>
<dbReference type="EC" id="1.3.98.3" evidence="14"/>
<dbReference type="Gene3D" id="3.20.20.70">
    <property type="entry name" value="Aldolase class I"/>
    <property type="match status" value="1"/>
</dbReference>
<keyword evidence="8 14" id="KW-0479">Metal-binding</keyword>
<protein>
    <recommendedName>
        <fullName evidence="14">Coproporphyrinogen-III oxidase</fullName>
        <ecNumber evidence="14">1.3.98.3</ecNumber>
    </recommendedName>
</protein>
<name>A0ABY9XPV7_9FLAO</name>
<dbReference type="PIRSF" id="PIRSF000167">
    <property type="entry name" value="HemN"/>
    <property type="match status" value="1"/>
</dbReference>
<organism evidence="16 17">
    <name type="scientific">Thalassobellus suaedae</name>
    <dbReference type="NCBI Taxonomy" id="3074124"/>
    <lineage>
        <taxon>Bacteria</taxon>
        <taxon>Pseudomonadati</taxon>
        <taxon>Bacteroidota</taxon>
        <taxon>Flavobacteriia</taxon>
        <taxon>Flavobacteriales</taxon>
        <taxon>Flavobacteriaceae</taxon>
        <taxon>Thalassobellus</taxon>
    </lineage>
</organism>
<evidence type="ECO:0000256" key="10">
    <source>
        <dbReference type="ARBA" id="ARBA00023004"/>
    </source>
</evidence>
<comment type="subcellular location">
    <subcellularLocation>
        <location evidence="1 14">Cytoplasm</location>
    </subcellularLocation>
</comment>
<dbReference type="SFLD" id="SFLDG01082">
    <property type="entry name" value="B12-binding_domain_containing"/>
    <property type="match status" value="1"/>
</dbReference>
<dbReference type="GO" id="GO:0051989">
    <property type="term" value="F:coproporphyrinogen dehydrogenase activity"/>
    <property type="evidence" value="ECO:0007669"/>
    <property type="project" value="UniProtKB-EC"/>
</dbReference>
<evidence type="ECO:0000256" key="1">
    <source>
        <dbReference type="ARBA" id="ARBA00004496"/>
    </source>
</evidence>
<dbReference type="RefSeq" id="WP_415864746.1">
    <property type="nucleotide sequence ID" value="NZ_CP134537.1"/>
</dbReference>
<dbReference type="SFLD" id="SFLDS00029">
    <property type="entry name" value="Radical_SAM"/>
    <property type="match status" value="1"/>
</dbReference>
<accession>A0ABY9XPV7</accession>
<dbReference type="InterPro" id="IPR006638">
    <property type="entry name" value="Elp3/MiaA/NifB-like_rSAM"/>
</dbReference>
<evidence type="ECO:0000256" key="5">
    <source>
        <dbReference type="ARBA" id="ARBA00022485"/>
    </source>
</evidence>
<reference evidence="16 17" key="1">
    <citation type="submission" date="2023-09" db="EMBL/GenBank/DDBJ databases">
        <title>Thalassobella suaedae gen. nov., sp. nov., a marine bacterium of the family Flavobacteriaceae isolated from a halophyte Suaeda japonica.</title>
        <authorList>
            <person name="Lee S.Y."/>
            <person name="Hwang C.Y."/>
        </authorList>
    </citation>
    <scope>NUCLEOTIDE SEQUENCE [LARGE SCALE GENOMIC DNA]</scope>
    <source>
        <strain evidence="16 17">HL-DH14</strain>
    </source>
</reference>
<dbReference type="Gene3D" id="1.10.10.920">
    <property type="match status" value="1"/>
</dbReference>
<comment type="similarity">
    <text evidence="3 14">Belongs to the anaerobic coproporphyrinogen-III oxidase family.</text>
</comment>
<dbReference type="NCBIfam" id="TIGR00538">
    <property type="entry name" value="hemN"/>
    <property type="match status" value="1"/>
</dbReference>
<evidence type="ECO:0000313" key="17">
    <source>
        <dbReference type="Proteomes" id="UP001302806"/>
    </source>
</evidence>
<dbReference type="PROSITE" id="PS51918">
    <property type="entry name" value="RADICAL_SAM"/>
    <property type="match status" value="1"/>
</dbReference>
<dbReference type="SUPFAM" id="SSF102114">
    <property type="entry name" value="Radical SAM enzymes"/>
    <property type="match status" value="1"/>
</dbReference>
<evidence type="ECO:0000256" key="3">
    <source>
        <dbReference type="ARBA" id="ARBA00005493"/>
    </source>
</evidence>
<dbReference type="EMBL" id="CP134537">
    <property type="protein sequence ID" value="WNH07922.1"/>
    <property type="molecule type" value="Genomic_DNA"/>
</dbReference>
<evidence type="ECO:0000313" key="16">
    <source>
        <dbReference type="EMBL" id="WNH07922.1"/>
    </source>
</evidence>
<keyword evidence="7 14" id="KW-0949">S-adenosyl-L-methionine</keyword>
<proteinExistence type="inferred from homology"/>
<keyword evidence="6 14" id="KW-0963">Cytoplasm</keyword>
<gene>
    <name evidence="16" type="primary">hemN</name>
    <name evidence="16" type="ORF">RHP51_12100</name>
</gene>
<evidence type="ECO:0000256" key="11">
    <source>
        <dbReference type="ARBA" id="ARBA00023014"/>
    </source>
</evidence>
<dbReference type="InterPro" id="IPR004558">
    <property type="entry name" value="Coprogen_oxidase_HemN"/>
</dbReference>
<evidence type="ECO:0000256" key="13">
    <source>
        <dbReference type="ARBA" id="ARBA00048321"/>
    </source>
</evidence>
<dbReference type="InterPro" id="IPR058240">
    <property type="entry name" value="rSAM_sf"/>
</dbReference>
<keyword evidence="12 14" id="KW-0627">Porphyrin biosynthesis</keyword>
<dbReference type="InterPro" id="IPR034505">
    <property type="entry name" value="Coproporphyrinogen-III_oxidase"/>
</dbReference>
<evidence type="ECO:0000259" key="15">
    <source>
        <dbReference type="PROSITE" id="PS51918"/>
    </source>
</evidence>
<dbReference type="PANTHER" id="PTHR13932">
    <property type="entry name" value="COPROPORPHYRINIGEN III OXIDASE"/>
    <property type="match status" value="1"/>
</dbReference>
<comment type="subunit">
    <text evidence="4">Monomer.</text>
</comment>
<dbReference type="PANTHER" id="PTHR13932:SF6">
    <property type="entry name" value="OXYGEN-INDEPENDENT COPROPORPHYRINOGEN III OXIDASE"/>
    <property type="match status" value="1"/>
</dbReference>
<dbReference type="SMART" id="SM00729">
    <property type="entry name" value="Elp3"/>
    <property type="match status" value="1"/>
</dbReference>
<dbReference type="Pfam" id="PF04055">
    <property type="entry name" value="Radical_SAM"/>
    <property type="match status" value="1"/>
</dbReference>
<evidence type="ECO:0000256" key="6">
    <source>
        <dbReference type="ARBA" id="ARBA00022490"/>
    </source>
</evidence>
<evidence type="ECO:0000256" key="9">
    <source>
        <dbReference type="ARBA" id="ARBA00023002"/>
    </source>
</evidence>
<evidence type="ECO:0000256" key="4">
    <source>
        <dbReference type="ARBA" id="ARBA00011245"/>
    </source>
</evidence>
<dbReference type="InterPro" id="IPR013785">
    <property type="entry name" value="Aldolase_TIM"/>
</dbReference>
<evidence type="ECO:0000256" key="8">
    <source>
        <dbReference type="ARBA" id="ARBA00022723"/>
    </source>
</evidence>
<keyword evidence="10 14" id="KW-0408">Iron</keyword>
<evidence type="ECO:0000256" key="2">
    <source>
        <dbReference type="ARBA" id="ARBA00004785"/>
    </source>
</evidence>